<dbReference type="Proteomes" id="UP000692954">
    <property type="component" value="Unassembled WGS sequence"/>
</dbReference>
<dbReference type="EMBL" id="CAJJDN010000070">
    <property type="protein sequence ID" value="CAD8098579.1"/>
    <property type="molecule type" value="Genomic_DNA"/>
</dbReference>
<proteinExistence type="predicted"/>
<accession>A0A8S1P688</accession>
<name>A0A8S1P688_9CILI</name>
<sequence>MNEDKEESLQNGFIYTISDQFSFLAFCTQICEMSFMLYLWCKNVQRFSLEYEDCIINMVVHFLEQNIRVDEKIDGRKLK</sequence>
<organism evidence="1 2">
    <name type="scientific">Paramecium sonneborni</name>
    <dbReference type="NCBI Taxonomy" id="65129"/>
    <lineage>
        <taxon>Eukaryota</taxon>
        <taxon>Sar</taxon>
        <taxon>Alveolata</taxon>
        <taxon>Ciliophora</taxon>
        <taxon>Intramacronucleata</taxon>
        <taxon>Oligohymenophorea</taxon>
        <taxon>Peniculida</taxon>
        <taxon>Parameciidae</taxon>
        <taxon>Paramecium</taxon>
    </lineage>
</organism>
<evidence type="ECO:0000313" key="1">
    <source>
        <dbReference type="EMBL" id="CAD8098579.1"/>
    </source>
</evidence>
<protein>
    <submittedName>
        <fullName evidence="1">Uncharacterized protein</fullName>
    </submittedName>
</protein>
<reference evidence="1" key="1">
    <citation type="submission" date="2021-01" db="EMBL/GenBank/DDBJ databases">
        <authorList>
            <consortium name="Genoscope - CEA"/>
            <person name="William W."/>
        </authorList>
    </citation>
    <scope>NUCLEOTIDE SEQUENCE</scope>
</reference>
<evidence type="ECO:0000313" key="2">
    <source>
        <dbReference type="Proteomes" id="UP000692954"/>
    </source>
</evidence>
<gene>
    <name evidence="1" type="ORF">PSON_ATCC_30995.1.T0700189</name>
</gene>
<comment type="caution">
    <text evidence="1">The sequence shown here is derived from an EMBL/GenBank/DDBJ whole genome shotgun (WGS) entry which is preliminary data.</text>
</comment>
<dbReference type="AlphaFoldDB" id="A0A8S1P688"/>
<keyword evidence="2" id="KW-1185">Reference proteome</keyword>